<feature type="compositionally biased region" description="Basic and acidic residues" evidence="1">
    <location>
        <begin position="233"/>
        <end position="246"/>
    </location>
</feature>
<gene>
    <name evidence="3" type="ORF">ALEPTO_LOCUS8936</name>
</gene>
<feature type="non-terminal residue" evidence="3">
    <location>
        <position position="1"/>
    </location>
</feature>
<dbReference type="InterPro" id="IPR013665">
    <property type="entry name" value="Sfi1_dom"/>
</dbReference>
<keyword evidence="4" id="KW-1185">Reference proteome</keyword>
<evidence type="ECO:0000256" key="1">
    <source>
        <dbReference type="SAM" id="MobiDB-lite"/>
    </source>
</evidence>
<sequence>MTIIDLEILSDIITFASHTSPNVSPENTPFSFLSLFRAYDIVLRTRKIDPSTDKIYYKFLLKLCCEPGENWEEKFENVVRKLGLIAQDVKLYDQIIEPTEPFSNNIRSFENINKTSELSIKDFSTNKKEKMKSDTTAQPQLSLPIKNTASVGPAKHEFLSIEQPTAALIHPPPLPPPPIPLIHSTEDGTISKENKLSTSVSIETTIVTKQQPINVAITSQDTKQKDALSTSSFEKKPTFEKDESTRANKNQIITMSTQQPPKNAISAQIIQTEALKSDDLDKISSVPEQLENLRDCFRAWRRYTSIIRKRRTHIIKQWQTASEHYKNKLLAKCMHQWRIVYEYQKEKIKNADDHYNRNLLRKAFDFWQSRKNKLVLNARKSIVHDQKRKVNKYFQLWISSLTMINESRQTVEERVDMNENTPDLLRACLNKWRLRYNEREILTLQNDKYYSRQLALASKYSILDVNNEGNLTQAAFEQWKDKYNNYVSLSEMAEDDYNTKLVEFAFLHWKRVLKRKKNMENRADRKLKEKYFVEWFTRAYQKWKWRQPRKLVVIKILQEWRRWAKERHKERIALEKAANTKSDAIIQRKCFIHWIQRYQTLEIMESQGIARWESNTLSRKSFAQLNLIWSKNQFYKQQASFFVNHWILKRTFRHMREYHKHIQGHDLQCIVQIEKIRCELTRRVLRVWLVSLLRYQTRQEKVDIAYKRNLRRKYFNQWHRKMCFTRHRQVTIVVQSKMRDQARYFKKWRKAYQKQTELTQKANVANNLRIERSFFKFWKLRYAHLKKMENLAIESYNTHISDIAFNIWNKWKSKTVAYELTLELAQEHYNHRLLIPSFFRWCQIWQVHEHDRATALSHYERKLFVGIWTNMRARYHRIMGDRWKIEANARLVRNVDLRRQRGAFIAWRIFVKRRKELRLVLVSTVQMLPERL</sequence>
<dbReference type="OrthoDB" id="1933281at2759"/>
<feature type="compositionally biased region" description="Polar residues" evidence="1">
    <location>
        <begin position="221"/>
        <end position="232"/>
    </location>
</feature>
<proteinExistence type="predicted"/>
<dbReference type="Pfam" id="PF08457">
    <property type="entry name" value="Sfi1"/>
    <property type="match status" value="1"/>
</dbReference>
<organism evidence="3 4">
    <name type="scientific">Ambispora leptoticha</name>
    <dbReference type="NCBI Taxonomy" id="144679"/>
    <lineage>
        <taxon>Eukaryota</taxon>
        <taxon>Fungi</taxon>
        <taxon>Fungi incertae sedis</taxon>
        <taxon>Mucoromycota</taxon>
        <taxon>Glomeromycotina</taxon>
        <taxon>Glomeromycetes</taxon>
        <taxon>Archaeosporales</taxon>
        <taxon>Ambisporaceae</taxon>
        <taxon>Ambispora</taxon>
    </lineage>
</organism>
<feature type="region of interest" description="Disordered" evidence="1">
    <location>
        <begin position="221"/>
        <end position="248"/>
    </location>
</feature>
<dbReference type="EMBL" id="CAJVPS010005945">
    <property type="protein sequence ID" value="CAG8620281.1"/>
    <property type="molecule type" value="Genomic_DNA"/>
</dbReference>
<name>A0A9N9GPD5_9GLOM</name>
<feature type="domain" description="Sfi1 spindle body" evidence="2">
    <location>
        <begin position="296"/>
        <end position="722"/>
    </location>
</feature>
<reference evidence="3" key="1">
    <citation type="submission" date="2021-06" db="EMBL/GenBank/DDBJ databases">
        <authorList>
            <person name="Kallberg Y."/>
            <person name="Tangrot J."/>
            <person name="Rosling A."/>
        </authorList>
    </citation>
    <scope>NUCLEOTIDE SEQUENCE</scope>
    <source>
        <strain evidence="3">FL130A</strain>
    </source>
</reference>
<protein>
    <submittedName>
        <fullName evidence="3">4517_t:CDS:1</fullName>
    </submittedName>
</protein>
<accession>A0A9N9GPD5</accession>
<comment type="caution">
    <text evidence="3">The sequence shown here is derived from an EMBL/GenBank/DDBJ whole genome shotgun (WGS) entry which is preliminary data.</text>
</comment>
<evidence type="ECO:0000313" key="4">
    <source>
        <dbReference type="Proteomes" id="UP000789508"/>
    </source>
</evidence>
<evidence type="ECO:0000313" key="3">
    <source>
        <dbReference type="EMBL" id="CAG8620281.1"/>
    </source>
</evidence>
<dbReference type="Proteomes" id="UP000789508">
    <property type="component" value="Unassembled WGS sequence"/>
</dbReference>
<dbReference type="AlphaFoldDB" id="A0A9N9GPD5"/>
<evidence type="ECO:0000259" key="2">
    <source>
        <dbReference type="Pfam" id="PF08457"/>
    </source>
</evidence>